<protein>
    <submittedName>
        <fullName evidence="3">LysM peptidoglycan-binding domain-containing protein</fullName>
    </submittedName>
</protein>
<dbReference type="CDD" id="cd00118">
    <property type="entry name" value="LysM"/>
    <property type="match status" value="3"/>
</dbReference>
<feature type="domain" description="LysM" evidence="2">
    <location>
        <begin position="109"/>
        <end position="153"/>
    </location>
</feature>
<feature type="domain" description="LysM" evidence="2">
    <location>
        <begin position="173"/>
        <end position="217"/>
    </location>
</feature>
<organism evidence="3 4">
    <name type="scientific">Antiquaquibacter soli</name>
    <dbReference type="NCBI Taxonomy" id="3064523"/>
    <lineage>
        <taxon>Bacteria</taxon>
        <taxon>Bacillati</taxon>
        <taxon>Actinomycetota</taxon>
        <taxon>Actinomycetes</taxon>
        <taxon>Micrococcales</taxon>
        <taxon>Microbacteriaceae</taxon>
        <taxon>Antiquaquibacter</taxon>
    </lineage>
</organism>
<evidence type="ECO:0000259" key="2">
    <source>
        <dbReference type="PROSITE" id="PS51782"/>
    </source>
</evidence>
<dbReference type="PANTHER" id="PTHR33734:SF22">
    <property type="entry name" value="MEMBRANE-BOUND LYTIC MUREIN TRANSGLYCOSYLASE D"/>
    <property type="match status" value="1"/>
</dbReference>
<evidence type="ECO:0000256" key="1">
    <source>
        <dbReference type="SAM" id="MobiDB-lite"/>
    </source>
</evidence>
<feature type="domain" description="LysM" evidence="2">
    <location>
        <begin position="264"/>
        <end position="308"/>
    </location>
</feature>
<comment type="caution">
    <text evidence="3">The sequence shown here is derived from an EMBL/GenBank/DDBJ whole genome shotgun (WGS) entry which is preliminary data.</text>
</comment>
<name>A0ABT9BLD1_9MICO</name>
<feature type="region of interest" description="Disordered" evidence="1">
    <location>
        <begin position="238"/>
        <end position="261"/>
    </location>
</feature>
<accession>A0ABT9BLD1</accession>
<feature type="compositionally biased region" description="Pro residues" evidence="1">
    <location>
        <begin position="243"/>
        <end position="259"/>
    </location>
</feature>
<dbReference type="PROSITE" id="PS51782">
    <property type="entry name" value="LYSM"/>
    <property type="match status" value="3"/>
</dbReference>
<reference evidence="3 4" key="1">
    <citation type="submission" date="2023-07" db="EMBL/GenBank/DDBJ databases">
        <title>Protaetiibacter sp. nov WY-16 isolated from soil.</title>
        <authorList>
            <person name="Liu B."/>
            <person name="Wan Y."/>
        </authorList>
    </citation>
    <scope>NUCLEOTIDE SEQUENCE [LARGE SCALE GENOMIC DNA]</scope>
    <source>
        <strain evidence="3 4">WY-16</strain>
    </source>
</reference>
<dbReference type="Gene3D" id="3.10.350.10">
    <property type="entry name" value="LysM domain"/>
    <property type="match status" value="3"/>
</dbReference>
<evidence type="ECO:0000313" key="3">
    <source>
        <dbReference type="EMBL" id="MDO7881820.1"/>
    </source>
</evidence>
<dbReference type="Proteomes" id="UP001241072">
    <property type="component" value="Unassembled WGS sequence"/>
</dbReference>
<sequence>MTDTTARHAESAAHRVFEGLAPEFAEPVERERSHRAMRGTVPIILVGSMAAMTLNLTGSVEPVAAKPPLKPRGATAQLGASIKDAVAAAANAVRSSTAAIVSSTTAAPPTYTVAAGDTVSDIATRFGLSTASVLALNGLSWSSLIFPGQKLTLTNGSALPAVPQPESPAPSAGRYTIVSGDTISAIADRFGVSTLSLLTANGLGWSSIIYPGQTLAIPGVLDVDEAAAVIPEAAVPEVAPAPDQEPAPEPAPPSEPPAAEPVYGRYTVVAGDTLSGIAARHGIDTQSLLDANGLAWDSLIFTGDVLLIPGGATPTVPASSGGSVTVLDEEMRANAAVIIQVGRELGVPDYGIVIALATAMQESSMRNLNWGDRDSVGLFQQRPSSGWGTVEQLTTPAYAARLFYGGPSNPNAGSTRGLLDISGWESMPLTVAAQAVQISAFPDAYAKWEESARAWFAELG</sequence>
<keyword evidence="4" id="KW-1185">Reference proteome</keyword>
<proteinExistence type="predicted"/>
<dbReference type="SUPFAM" id="SSF54106">
    <property type="entry name" value="LysM domain"/>
    <property type="match status" value="3"/>
</dbReference>
<dbReference type="EMBL" id="JAUQUB010000001">
    <property type="protein sequence ID" value="MDO7881820.1"/>
    <property type="molecule type" value="Genomic_DNA"/>
</dbReference>
<gene>
    <name evidence="3" type="ORF">Q5716_06215</name>
</gene>
<dbReference type="InterPro" id="IPR018392">
    <property type="entry name" value="LysM"/>
</dbReference>
<dbReference type="InterPro" id="IPR036779">
    <property type="entry name" value="LysM_dom_sf"/>
</dbReference>
<dbReference type="Pfam" id="PF01476">
    <property type="entry name" value="LysM"/>
    <property type="match status" value="3"/>
</dbReference>
<dbReference type="PANTHER" id="PTHR33734">
    <property type="entry name" value="LYSM DOMAIN-CONTAINING GPI-ANCHORED PROTEIN 2"/>
    <property type="match status" value="1"/>
</dbReference>
<evidence type="ECO:0000313" key="4">
    <source>
        <dbReference type="Proteomes" id="UP001241072"/>
    </source>
</evidence>
<dbReference type="SMART" id="SM00257">
    <property type="entry name" value="LysM"/>
    <property type="match status" value="3"/>
</dbReference>